<reference evidence="1" key="1">
    <citation type="submission" date="2016-03" db="EMBL/GenBank/DDBJ databases">
        <authorList>
            <person name="Ploux O."/>
        </authorList>
    </citation>
    <scope>NUCLEOTIDE SEQUENCE</scope>
    <source>
        <tissue evidence="1">Mantle</tissue>
    </source>
</reference>
<evidence type="ECO:0000313" key="1">
    <source>
        <dbReference type="EMBL" id="JAS04257.1"/>
    </source>
</evidence>
<dbReference type="AlphaFoldDB" id="A0A194AP32"/>
<dbReference type="EMBL" id="GELH01000015">
    <property type="protein sequence ID" value="JAS04257.1"/>
    <property type="molecule type" value="Transcribed_RNA"/>
</dbReference>
<sequence>MSSSLHESSPLLSMTMSMPMFPKWSSKSLPNSSRKWLVNAFIAQFKRPSCINGAMTRSDSDSILFNVVVVTNSTFPSISKFFISSSFIISAFPIFLSNINNFQFFIFSTTSLSISDD</sequence>
<protein>
    <submittedName>
        <fullName evidence="1">Uncharacterized protein</fullName>
    </submittedName>
</protein>
<dbReference type="EMBL" id="GELH01000016">
    <property type="protein sequence ID" value="JAS04256.1"/>
    <property type="molecule type" value="Transcribed_RNA"/>
</dbReference>
<name>A0A194AP32_PINFU</name>
<organism evidence="1">
    <name type="scientific">Pinctada fucata</name>
    <name type="common">Akoya pearl oyster</name>
    <name type="synonym">Pinctada imbricata fucata</name>
    <dbReference type="NCBI Taxonomy" id="50426"/>
    <lineage>
        <taxon>Eukaryota</taxon>
        <taxon>Metazoa</taxon>
        <taxon>Spiralia</taxon>
        <taxon>Lophotrochozoa</taxon>
        <taxon>Mollusca</taxon>
        <taxon>Bivalvia</taxon>
        <taxon>Autobranchia</taxon>
        <taxon>Pteriomorphia</taxon>
        <taxon>Pterioida</taxon>
        <taxon>Pterioidea</taxon>
        <taxon>Pteriidae</taxon>
        <taxon>Pinctada</taxon>
    </lineage>
</organism>
<accession>A0A194AP32</accession>
<proteinExistence type="predicted"/>